<keyword evidence="9" id="KW-0004">4Fe-4S</keyword>
<dbReference type="Pfam" id="PF06969">
    <property type="entry name" value="HemN_C"/>
    <property type="match status" value="1"/>
</dbReference>
<protein>
    <recommendedName>
        <fullName evidence="2 9">Heme chaperone HemW</fullName>
    </recommendedName>
</protein>
<dbReference type="GO" id="GO:0005737">
    <property type="term" value="C:cytoplasm"/>
    <property type="evidence" value="ECO:0007669"/>
    <property type="project" value="UniProtKB-SubCell"/>
</dbReference>
<keyword evidence="7 9" id="KW-0411">Iron-sulfur</keyword>
<evidence type="ECO:0000256" key="1">
    <source>
        <dbReference type="ARBA" id="ARBA00006100"/>
    </source>
</evidence>
<feature type="domain" description="Radical SAM core" evidence="10">
    <location>
        <begin position="1"/>
        <end position="234"/>
    </location>
</feature>
<keyword evidence="9" id="KW-0963">Cytoplasm</keyword>
<sequence length="383" mass="44382">MNDKKNLGLYLHIPFCERKCLYCDFLSAAADTATKDRYVNALIKEIDSYKEWACSYLVKTVFIGGGTPTSLCTESIARIMEAVRNTFSFDESAEITIEANPGTAGREKLLTIKRAGINRISMGLQSADNEELKLLGRIHTYETFAENYHLARELGIDNINVDLMSSLPGQSLKNWMSTLKKVADLEPEHISAYSLILEEGTPFYNRYGSLPFEEELDRQMYWETEQYLRKRGYLHYEISNYAKEGRECRHNNSYWIRENYLGLGLGASSLIENTRFRKEDKLEEYIKNAGNHSLTDKEQEKLSVKQQMEEYMFLGLRLMKGISKADFRKKFHVDLDSIYKKELDRSIKEELLKENGDRVYLTNRGIDLSNTVMARFLIDEDKE</sequence>
<evidence type="ECO:0000256" key="4">
    <source>
        <dbReference type="ARBA" id="ARBA00022691"/>
    </source>
</evidence>
<comment type="subcellular location">
    <subcellularLocation>
        <location evidence="9">Cytoplasm</location>
    </subcellularLocation>
</comment>
<keyword evidence="5 9" id="KW-0479">Metal-binding</keyword>
<dbReference type="OrthoDB" id="9808022at2"/>
<dbReference type="SFLD" id="SFLDF00288">
    <property type="entry name" value="HemN-like__clustered_with_nucl"/>
    <property type="match status" value="1"/>
</dbReference>
<evidence type="ECO:0000256" key="8">
    <source>
        <dbReference type="ARBA" id="ARBA00023186"/>
    </source>
</evidence>
<evidence type="ECO:0000256" key="6">
    <source>
        <dbReference type="ARBA" id="ARBA00023004"/>
    </source>
</evidence>
<accession>A0A1M7YMX8</accession>
<dbReference type="STRING" id="1121345.SAMN02745217_04436"/>
<dbReference type="PANTHER" id="PTHR13932:SF5">
    <property type="entry name" value="RADICAL S-ADENOSYL METHIONINE DOMAIN-CONTAINING PROTEIN 1, MITOCHONDRIAL"/>
    <property type="match status" value="1"/>
</dbReference>
<dbReference type="InterPro" id="IPR006638">
    <property type="entry name" value="Elp3/MiaA/NifB-like_rSAM"/>
</dbReference>
<evidence type="ECO:0000256" key="3">
    <source>
        <dbReference type="ARBA" id="ARBA00022617"/>
    </source>
</evidence>
<dbReference type="PANTHER" id="PTHR13932">
    <property type="entry name" value="COPROPORPHYRINIGEN III OXIDASE"/>
    <property type="match status" value="1"/>
</dbReference>
<dbReference type="CDD" id="cd01335">
    <property type="entry name" value="Radical_SAM"/>
    <property type="match status" value="1"/>
</dbReference>
<evidence type="ECO:0000313" key="12">
    <source>
        <dbReference type="Proteomes" id="UP000184612"/>
    </source>
</evidence>
<keyword evidence="4 9" id="KW-0949">S-adenosyl-L-methionine</keyword>
<dbReference type="GO" id="GO:0004109">
    <property type="term" value="F:coproporphyrinogen oxidase activity"/>
    <property type="evidence" value="ECO:0007669"/>
    <property type="project" value="InterPro"/>
</dbReference>
<dbReference type="AlphaFoldDB" id="A0A1M7YMX8"/>
<proteinExistence type="inferred from homology"/>
<dbReference type="SMART" id="SM00729">
    <property type="entry name" value="Elp3"/>
    <property type="match status" value="1"/>
</dbReference>
<dbReference type="GO" id="GO:0006779">
    <property type="term" value="P:porphyrin-containing compound biosynthetic process"/>
    <property type="evidence" value="ECO:0007669"/>
    <property type="project" value="InterPro"/>
</dbReference>
<evidence type="ECO:0000256" key="2">
    <source>
        <dbReference type="ARBA" id="ARBA00017228"/>
    </source>
</evidence>
<keyword evidence="8 9" id="KW-0143">Chaperone</keyword>
<evidence type="ECO:0000256" key="7">
    <source>
        <dbReference type="ARBA" id="ARBA00023014"/>
    </source>
</evidence>
<dbReference type="InterPro" id="IPR010723">
    <property type="entry name" value="HemN_C"/>
</dbReference>
<dbReference type="SFLD" id="SFLDG01082">
    <property type="entry name" value="B12-binding_domain_containing"/>
    <property type="match status" value="1"/>
</dbReference>
<dbReference type="NCBIfam" id="TIGR00539">
    <property type="entry name" value="hemN_rel"/>
    <property type="match status" value="1"/>
</dbReference>
<reference evidence="11 12" key="1">
    <citation type="submission" date="2016-12" db="EMBL/GenBank/DDBJ databases">
        <authorList>
            <person name="Song W.-J."/>
            <person name="Kurnit D.M."/>
        </authorList>
    </citation>
    <scope>NUCLEOTIDE SEQUENCE [LARGE SCALE GENOMIC DNA]</scope>
    <source>
        <strain evidence="11 12">DSM 12503</strain>
    </source>
</reference>
<organism evidence="11 12">
    <name type="scientific">Anaerocolumna xylanovorans DSM 12503</name>
    <dbReference type="NCBI Taxonomy" id="1121345"/>
    <lineage>
        <taxon>Bacteria</taxon>
        <taxon>Bacillati</taxon>
        <taxon>Bacillota</taxon>
        <taxon>Clostridia</taxon>
        <taxon>Lachnospirales</taxon>
        <taxon>Lachnospiraceae</taxon>
        <taxon>Anaerocolumna</taxon>
    </lineage>
</organism>
<evidence type="ECO:0000313" key="11">
    <source>
        <dbReference type="EMBL" id="SHO53999.1"/>
    </source>
</evidence>
<dbReference type="SFLD" id="SFLDS00029">
    <property type="entry name" value="Radical_SAM"/>
    <property type="match status" value="1"/>
</dbReference>
<comment type="similarity">
    <text evidence="1">Belongs to the anaerobic coproporphyrinogen-III oxidase family. HemW subfamily.</text>
</comment>
<evidence type="ECO:0000256" key="5">
    <source>
        <dbReference type="ARBA" id="ARBA00022723"/>
    </source>
</evidence>
<dbReference type="InterPro" id="IPR058240">
    <property type="entry name" value="rSAM_sf"/>
</dbReference>
<dbReference type="RefSeq" id="WP_073591062.1">
    <property type="nucleotide sequence ID" value="NZ_FRFD01000016.1"/>
</dbReference>
<dbReference type="PROSITE" id="PS51918">
    <property type="entry name" value="RADICAL_SAM"/>
    <property type="match status" value="1"/>
</dbReference>
<evidence type="ECO:0000256" key="9">
    <source>
        <dbReference type="RuleBase" id="RU364116"/>
    </source>
</evidence>
<keyword evidence="6 9" id="KW-0408">Iron</keyword>
<dbReference type="SFLD" id="SFLDF00562">
    <property type="entry name" value="HemN-like__clustered_with_heat"/>
    <property type="match status" value="1"/>
</dbReference>
<keyword evidence="3 9" id="KW-0349">Heme</keyword>
<dbReference type="GO" id="GO:0046872">
    <property type="term" value="F:metal ion binding"/>
    <property type="evidence" value="ECO:0007669"/>
    <property type="project" value="UniProtKB-UniRule"/>
</dbReference>
<dbReference type="EMBL" id="FRFD01000016">
    <property type="protein sequence ID" value="SHO53999.1"/>
    <property type="molecule type" value="Genomic_DNA"/>
</dbReference>
<dbReference type="InterPro" id="IPR034505">
    <property type="entry name" value="Coproporphyrinogen-III_oxidase"/>
</dbReference>
<dbReference type="Proteomes" id="UP000184612">
    <property type="component" value="Unassembled WGS sequence"/>
</dbReference>
<dbReference type="InterPro" id="IPR013785">
    <property type="entry name" value="Aldolase_TIM"/>
</dbReference>
<keyword evidence="12" id="KW-1185">Reference proteome</keyword>
<evidence type="ECO:0000259" key="10">
    <source>
        <dbReference type="PROSITE" id="PS51918"/>
    </source>
</evidence>
<name>A0A1M7YMX8_9FIRM</name>
<dbReference type="SUPFAM" id="SSF102114">
    <property type="entry name" value="Radical SAM enzymes"/>
    <property type="match status" value="1"/>
</dbReference>
<comment type="function">
    <text evidence="9">Probably acts as a heme chaperone, transferring heme to an unknown acceptor. Binds one molecule of heme per monomer, possibly covalently. Binds 1 [4Fe-4S] cluster. The cluster is coordinated with 3 cysteines and an exchangeable S-adenosyl-L-methionine.</text>
</comment>
<dbReference type="SFLD" id="SFLDG01065">
    <property type="entry name" value="anaerobic_coproporphyrinogen-I"/>
    <property type="match status" value="1"/>
</dbReference>
<gene>
    <name evidence="11" type="ORF">SAMN02745217_04436</name>
</gene>
<dbReference type="GO" id="GO:0051539">
    <property type="term" value="F:4 iron, 4 sulfur cluster binding"/>
    <property type="evidence" value="ECO:0007669"/>
    <property type="project" value="UniProtKB-UniRule"/>
</dbReference>
<dbReference type="Pfam" id="PF04055">
    <property type="entry name" value="Radical_SAM"/>
    <property type="match status" value="1"/>
</dbReference>
<dbReference type="InterPro" id="IPR007197">
    <property type="entry name" value="rSAM"/>
</dbReference>
<dbReference type="Gene3D" id="3.20.20.70">
    <property type="entry name" value="Aldolase class I"/>
    <property type="match status" value="1"/>
</dbReference>
<dbReference type="InterPro" id="IPR004559">
    <property type="entry name" value="HemW-like"/>
</dbReference>